<evidence type="ECO:0000256" key="5">
    <source>
        <dbReference type="ARBA" id="ARBA00022777"/>
    </source>
</evidence>
<dbReference type="CDD" id="cd17546">
    <property type="entry name" value="REC_hyHK_CKI1_RcsC-like"/>
    <property type="match status" value="1"/>
</dbReference>
<dbReference type="InterPro" id="IPR036890">
    <property type="entry name" value="HATPase_C_sf"/>
</dbReference>
<dbReference type="InterPro" id="IPR003594">
    <property type="entry name" value="HATPase_dom"/>
</dbReference>
<dbReference type="Pfam" id="PF00072">
    <property type="entry name" value="Response_reg"/>
    <property type="match status" value="1"/>
</dbReference>
<gene>
    <name evidence="11" type="ORF">EJ08DRAFT_692137</name>
</gene>
<dbReference type="SMART" id="SM00387">
    <property type="entry name" value="HATPase_c"/>
    <property type="match status" value="1"/>
</dbReference>
<evidence type="ECO:0000256" key="1">
    <source>
        <dbReference type="ARBA" id="ARBA00000085"/>
    </source>
</evidence>
<evidence type="ECO:0000259" key="9">
    <source>
        <dbReference type="PROSITE" id="PS50110"/>
    </source>
</evidence>
<proteinExistence type="predicted"/>
<dbReference type="InterPro" id="IPR035965">
    <property type="entry name" value="PAS-like_dom_sf"/>
</dbReference>
<dbReference type="PANTHER" id="PTHR43047">
    <property type="entry name" value="TWO-COMPONENT HISTIDINE PROTEIN KINASE"/>
    <property type="match status" value="1"/>
</dbReference>
<dbReference type="Pfam" id="PF13188">
    <property type="entry name" value="PAS_8"/>
    <property type="match status" value="1"/>
</dbReference>
<dbReference type="SMART" id="SM00448">
    <property type="entry name" value="REC"/>
    <property type="match status" value="1"/>
</dbReference>
<evidence type="ECO:0000256" key="4">
    <source>
        <dbReference type="ARBA" id="ARBA00022679"/>
    </source>
</evidence>
<feature type="modified residue" description="4-aspartylphosphate" evidence="6">
    <location>
        <position position="1148"/>
    </location>
</feature>
<reference evidence="11" key="1">
    <citation type="journal article" date="2020" name="Stud. Mycol.">
        <title>101 Dothideomycetes genomes: a test case for predicting lifestyles and emergence of pathogens.</title>
        <authorList>
            <person name="Haridas S."/>
            <person name="Albert R."/>
            <person name="Binder M."/>
            <person name="Bloem J."/>
            <person name="Labutti K."/>
            <person name="Salamov A."/>
            <person name="Andreopoulos B."/>
            <person name="Baker S."/>
            <person name="Barry K."/>
            <person name="Bills G."/>
            <person name="Bluhm B."/>
            <person name="Cannon C."/>
            <person name="Castanera R."/>
            <person name="Culley D."/>
            <person name="Daum C."/>
            <person name="Ezra D."/>
            <person name="Gonzalez J."/>
            <person name="Henrissat B."/>
            <person name="Kuo A."/>
            <person name="Liang C."/>
            <person name="Lipzen A."/>
            <person name="Lutzoni F."/>
            <person name="Magnuson J."/>
            <person name="Mondo S."/>
            <person name="Nolan M."/>
            <person name="Ohm R."/>
            <person name="Pangilinan J."/>
            <person name="Park H.-J."/>
            <person name="Ramirez L."/>
            <person name="Alfaro M."/>
            <person name="Sun H."/>
            <person name="Tritt A."/>
            <person name="Yoshinaga Y."/>
            <person name="Zwiers L.-H."/>
            <person name="Turgeon B."/>
            <person name="Goodwin S."/>
            <person name="Spatafora J."/>
            <person name="Crous P."/>
            <person name="Grigoriev I."/>
        </authorList>
    </citation>
    <scope>NUCLEOTIDE SEQUENCE</scope>
    <source>
        <strain evidence="11">CBS 130266</strain>
    </source>
</reference>
<evidence type="ECO:0000256" key="7">
    <source>
        <dbReference type="SAM" id="MobiDB-lite"/>
    </source>
</evidence>
<dbReference type="Pfam" id="PF02518">
    <property type="entry name" value="HATPase_c"/>
    <property type="match status" value="1"/>
</dbReference>
<dbReference type="InterPro" id="IPR005467">
    <property type="entry name" value="His_kinase_dom"/>
</dbReference>
<dbReference type="SUPFAM" id="SSF55874">
    <property type="entry name" value="ATPase domain of HSP90 chaperone/DNA topoisomerase II/histidine kinase"/>
    <property type="match status" value="1"/>
</dbReference>
<name>A0A9P4P2T0_9PEZI</name>
<evidence type="ECO:0000256" key="2">
    <source>
        <dbReference type="ARBA" id="ARBA00012438"/>
    </source>
</evidence>
<evidence type="ECO:0000259" key="8">
    <source>
        <dbReference type="PROSITE" id="PS50109"/>
    </source>
</evidence>
<dbReference type="EMBL" id="MU007011">
    <property type="protein sequence ID" value="KAF2436260.1"/>
    <property type="molecule type" value="Genomic_DNA"/>
</dbReference>
<dbReference type="Proteomes" id="UP000800235">
    <property type="component" value="Unassembled WGS sequence"/>
</dbReference>
<dbReference type="SMART" id="SM00388">
    <property type="entry name" value="HisKA"/>
    <property type="match status" value="1"/>
</dbReference>
<dbReference type="Gene3D" id="3.40.50.2300">
    <property type="match status" value="1"/>
</dbReference>
<dbReference type="EC" id="2.7.13.3" evidence="2"/>
<organism evidence="11 12">
    <name type="scientific">Tothia fuscella</name>
    <dbReference type="NCBI Taxonomy" id="1048955"/>
    <lineage>
        <taxon>Eukaryota</taxon>
        <taxon>Fungi</taxon>
        <taxon>Dikarya</taxon>
        <taxon>Ascomycota</taxon>
        <taxon>Pezizomycotina</taxon>
        <taxon>Dothideomycetes</taxon>
        <taxon>Pleosporomycetidae</taxon>
        <taxon>Venturiales</taxon>
        <taxon>Cylindrosympodiaceae</taxon>
        <taxon>Tothia</taxon>
    </lineage>
</organism>
<evidence type="ECO:0000256" key="3">
    <source>
        <dbReference type="ARBA" id="ARBA00022553"/>
    </source>
</evidence>
<dbReference type="InterPro" id="IPR058846">
    <property type="entry name" value="PAS-like"/>
</dbReference>
<dbReference type="PROSITE" id="PS50110">
    <property type="entry name" value="RESPONSE_REGULATORY"/>
    <property type="match status" value="1"/>
</dbReference>
<comment type="catalytic activity">
    <reaction evidence="1">
        <text>ATP + protein L-histidine = ADP + protein N-phospho-L-histidine.</text>
        <dbReference type="EC" id="2.7.13.3"/>
    </reaction>
</comment>
<feature type="domain" description="Response regulatory" evidence="9">
    <location>
        <begin position="1092"/>
        <end position="1219"/>
    </location>
</feature>
<feature type="domain" description="Histidine kinase" evidence="8">
    <location>
        <begin position="762"/>
        <end position="1032"/>
    </location>
</feature>
<comment type="caution">
    <text evidence="11">The sequence shown here is derived from an EMBL/GenBank/DDBJ whole genome shotgun (WGS) entry which is preliminary data.</text>
</comment>
<feature type="domain" description="PAS" evidence="10">
    <location>
        <begin position="608"/>
        <end position="678"/>
    </location>
</feature>
<dbReference type="CDD" id="cd00130">
    <property type="entry name" value="PAS"/>
    <property type="match status" value="1"/>
</dbReference>
<protein>
    <recommendedName>
        <fullName evidence="2">histidine kinase</fullName>
        <ecNumber evidence="2">2.7.13.3</ecNumber>
    </recommendedName>
</protein>
<dbReference type="SUPFAM" id="SSF52172">
    <property type="entry name" value="CheY-like"/>
    <property type="match status" value="1"/>
</dbReference>
<dbReference type="PANTHER" id="PTHR43047:SF72">
    <property type="entry name" value="OSMOSENSING HISTIDINE PROTEIN KINASE SLN1"/>
    <property type="match status" value="1"/>
</dbReference>
<sequence>MDELDPANELDSLGVREVLDQDSRPCFVLDLDPDHDGKSTSANALIPTFCNSALRLHEKLHDAIIGTDASGLPSANDSTTYDEFKSWARSVTKFDDSKDVFPLSVLYGDFLWTGSTVRKRWRLISGNLCWGTNIPLRDLSAGPPGEVATGGMRVEQAKSHNVSLNSARKRTNSKTAPTTMGGTTLVSATQTASKPSYFPKTEGSSSGDTGGSSGAKSTLNLSLPEKAVIDWTADKPRGTLSNHVLFARTIKWASTPLGAMNSWSPEFRQVANLLMANPHPAALFWGSDLTMMYNEAYAIEVAGHKHPALMGTGFQGPFSELWDSVGPVFAECARTGVSVRRENDYLPIERHGFLEETFFSWSFSPLYGGTSRILGFYNGPFEVTRQVIGQRRMTTINKIGEWVARAKTVKRFWKCLIDSLEHNKFDVPFALLYSVGESEEGDHSSISSGSTISLKSCHYEGSLGIPDGHPAAPKQLDLKRSREGFVPSFREAMRTREPTSLHVRDGTLPEGLLEGIEWRGFPDPCEEAIIFPIRPTNGDTVLAFLLIGVNPRRPYDDEYKAFTSMLNRQLATSLASVMLFEDEIRKSRDAAEAAALEQEQLTQQLALQTNRMRRMTELSPLGMFLVTPEGLLSEANDRFFEMTGHSRDDIYEMSWMERVAPGSVKTMEEGWKKMVDGLLPWTGELQLKIPEGRPLDLNLDNEPIEYWVLFTAQPEFANDGSIRSVMGSITDISHLKWAQGLQNKRLQEAEETRRQQNEFIDITSHEMRNPLSAILQCADDISTTLQECSTSASPPSTKVVADCIDAAQTICLCVQHQRTIVDDILTISKLDSNLLVITPIASQPLVVARRAVQVFESELKGKDIGVRFEEHDSLQELEGAWLKMDPSRVLQILINLMTNAIKFTAGAGKRLITVHVGISPEPPRMAYIPDFEYIPTRTTNVPEPTGEDWGTGDIVYLRLKVQDTGCGLTREEKQVLFRKFSQASPRTHAQYGGSGLGLFISRQLAELHGGQVGVASEAGVGSTFGFFIRTRVTDPPAVQIASTPQQVHIHAQEAETRQQFVAPQLQDSAATNPAASLAASIAFAKLDPKTLNILVVEDNLVNQKILVKQLKKVGCSVGVANDGLEALAFLKKTVCMGGKQQLSVILMDLEMPNMDGLTCVREIRKMQNGGVVQGHVPVIAVTANVRDEQVASAKKSGMDDVMGKPFRIPDLLDKIEALLARI</sequence>
<dbReference type="GO" id="GO:0009927">
    <property type="term" value="F:histidine phosphotransfer kinase activity"/>
    <property type="evidence" value="ECO:0007669"/>
    <property type="project" value="TreeGrafter"/>
</dbReference>
<dbReference type="Pfam" id="PF26131">
    <property type="entry name" value="PAS-like"/>
    <property type="match status" value="1"/>
</dbReference>
<dbReference type="InterPro" id="IPR004358">
    <property type="entry name" value="Sig_transdc_His_kin-like_C"/>
</dbReference>
<feature type="compositionally biased region" description="Polar residues" evidence="7">
    <location>
        <begin position="173"/>
        <end position="194"/>
    </location>
</feature>
<dbReference type="SUPFAM" id="SSF55785">
    <property type="entry name" value="PYP-like sensor domain (PAS domain)"/>
    <property type="match status" value="1"/>
</dbReference>
<dbReference type="SUPFAM" id="SSF47384">
    <property type="entry name" value="Homodimeric domain of signal transducing histidine kinase"/>
    <property type="match status" value="1"/>
</dbReference>
<dbReference type="OrthoDB" id="303614at2759"/>
<dbReference type="InterPro" id="IPR036097">
    <property type="entry name" value="HisK_dim/P_sf"/>
</dbReference>
<dbReference type="NCBIfam" id="TIGR00229">
    <property type="entry name" value="sensory_box"/>
    <property type="match status" value="1"/>
</dbReference>
<dbReference type="PROSITE" id="PS50112">
    <property type="entry name" value="PAS"/>
    <property type="match status" value="1"/>
</dbReference>
<dbReference type="PRINTS" id="PR00344">
    <property type="entry name" value="BCTRLSENSOR"/>
</dbReference>
<accession>A0A9P4P2T0</accession>
<evidence type="ECO:0000313" key="11">
    <source>
        <dbReference type="EMBL" id="KAF2436260.1"/>
    </source>
</evidence>
<dbReference type="Gene3D" id="1.10.287.130">
    <property type="match status" value="1"/>
</dbReference>
<dbReference type="InterPro" id="IPR011006">
    <property type="entry name" value="CheY-like_superfamily"/>
</dbReference>
<evidence type="ECO:0000259" key="10">
    <source>
        <dbReference type="PROSITE" id="PS50112"/>
    </source>
</evidence>
<dbReference type="GO" id="GO:0000155">
    <property type="term" value="F:phosphorelay sensor kinase activity"/>
    <property type="evidence" value="ECO:0007669"/>
    <property type="project" value="InterPro"/>
</dbReference>
<dbReference type="Gene3D" id="3.30.565.10">
    <property type="entry name" value="Histidine kinase-like ATPase, C-terminal domain"/>
    <property type="match status" value="1"/>
</dbReference>
<dbReference type="Gene3D" id="3.30.450.20">
    <property type="entry name" value="PAS domain"/>
    <property type="match status" value="2"/>
</dbReference>
<keyword evidence="3 6" id="KW-0597">Phosphoprotein</keyword>
<keyword evidence="12" id="KW-1185">Reference proteome</keyword>
<feature type="region of interest" description="Disordered" evidence="7">
    <location>
        <begin position="158"/>
        <end position="217"/>
    </location>
</feature>
<dbReference type="GO" id="GO:0005886">
    <property type="term" value="C:plasma membrane"/>
    <property type="evidence" value="ECO:0007669"/>
    <property type="project" value="TreeGrafter"/>
</dbReference>
<dbReference type="InterPro" id="IPR001789">
    <property type="entry name" value="Sig_transdc_resp-reg_receiver"/>
</dbReference>
<dbReference type="PROSITE" id="PS50109">
    <property type="entry name" value="HIS_KIN"/>
    <property type="match status" value="1"/>
</dbReference>
<dbReference type="AlphaFoldDB" id="A0A9P4P2T0"/>
<dbReference type="InterPro" id="IPR000014">
    <property type="entry name" value="PAS"/>
</dbReference>
<dbReference type="CDD" id="cd00082">
    <property type="entry name" value="HisKA"/>
    <property type="match status" value="1"/>
</dbReference>
<keyword evidence="5" id="KW-0418">Kinase</keyword>
<evidence type="ECO:0000256" key="6">
    <source>
        <dbReference type="PROSITE-ProRule" id="PRU00169"/>
    </source>
</evidence>
<keyword evidence="4" id="KW-0808">Transferase</keyword>
<dbReference type="SMART" id="SM00091">
    <property type="entry name" value="PAS"/>
    <property type="match status" value="1"/>
</dbReference>
<dbReference type="InterPro" id="IPR003661">
    <property type="entry name" value="HisK_dim/P_dom"/>
</dbReference>
<evidence type="ECO:0000313" key="12">
    <source>
        <dbReference type="Proteomes" id="UP000800235"/>
    </source>
</evidence>